<dbReference type="PANTHER" id="PTHR15157">
    <property type="entry name" value="UV RADIATION RESISTANCE-ASSOCIATED GENE PROTEIN"/>
    <property type="match status" value="1"/>
</dbReference>
<sequence length="216" mass="24585">MEPSQILSLRTTTTDPDHVKVIQWDDFQHDLARLASLSSALHEANEKKRNLQYKLEPLIQVNAESLGRLNELEEMRQKLESKKMVMENMSIRSRLAKEEASKQEEQLSGAVQSLLVAGGALSVTSRNLQESSRLLSEENGYVHLRKLQKMLRKRQQYMTSQISMLYPVKIVVGPAQEQELEAYPLGSLTGCFTYSLILASSFAISFTVGYFSFIYY</sequence>
<feature type="transmembrane region" description="Helical" evidence="2">
    <location>
        <begin position="192"/>
        <end position="215"/>
    </location>
</feature>
<dbReference type="PANTHER" id="PTHR15157:SF24">
    <property type="entry name" value="VACUOLAR PROTEIN SORTING 38"/>
    <property type="match status" value="1"/>
</dbReference>
<dbReference type="AlphaFoldDB" id="C6T4L7"/>
<proteinExistence type="evidence at transcript level"/>
<dbReference type="OrthoDB" id="72772at2759"/>
<keyword evidence="1" id="KW-0175">Coiled coil</keyword>
<evidence type="ECO:0000313" key="3">
    <source>
        <dbReference type="EMBL" id="ACU16627.1"/>
    </source>
</evidence>
<keyword evidence="2" id="KW-1133">Transmembrane helix</keyword>
<keyword evidence="2" id="KW-0472">Membrane</keyword>
<reference evidence="3" key="1">
    <citation type="submission" date="2009-08" db="EMBL/GenBank/DDBJ databases">
        <authorList>
            <person name="Cheung F."/>
            <person name="Xiao Y."/>
            <person name="Chan A."/>
            <person name="Moskal W."/>
            <person name="Town C.D."/>
        </authorList>
    </citation>
    <scope>NUCLEOTIDE SEQUENCE</scope>
</reference>
<dbReference type="EMBL" id="BT092378">
    <property type="protein sequence ID" value="ACU16627.1"/>
    <property type="molecule type" value="mRNA"/>
</dbReference>
<dbReference type="ExpressionAtlas" id="C6T4L7">
    <property type="expression patterns" value="baseline and differential"/>
</dbReference>
<organism evidence="3">
    <name type="scientific">Glycine max</name>
    <name type="common">Soybean</name>
    <name type="synonym">Glycine hispida</name>
    <dbReference type="NCBI Taxonomy" id="3847"/>
    <lineage>
        <taxon>Eukaryota</taxon>
        <taxon>Viridiplantae</taxon>
        <taxon>Streptophyta</taxon>
        <taxon>Embryophyta</taxon>
        <taxon>Tracheophyta</taxon>
        <taxon>Spermatophyta</taxon>
        <taxon>Magnoliopsida</taxon>
        <taxon>eudicotyledons</taxon>
        <taxon>Gunneridae</taxon>
        <taxon>Pentapetalae</taxon>
        <taxon>rosids</taxon>
        <taxon>fabids</taxon>
        <taxon>Fabales</taxon>
        <taxon>Fabaceae</taxon>
        <taxon>Papilionoideae</taxon>
        <taxon>50 kb inversion clade</taxon>
        <taxon>NPAAA clade</taxon>
        <taxon>indigoferoid/millettioid clade</taxon>
        <taxon>Phaseoleae</taxon>
        <taxon>Glycine</taxon>
        <taxon>Glycine subgen. Soja</taxon>
    </lineage>
</organism>
<protein>
    <submittedName>
        <fullName evidence="3">Uncharacterized protein</fullName>
    </submittedName>
</protein>
<dbReference type="GeneID" id="100527530"/>
<accession>C6T4L7</accession>
<evidence type="ECO:0000256" key="1">
    <source>
        <dbReference type="SAM" id="Coils"/>
    </source>
</evidence>
<keyword evidence="2" id="KW-0812">Transmembrane</keyword>
<dbReference type="KEGG" id="gmx:100527530"/>
<dbReference type="RefSeq" id="NP_001237374.2">
    <property type="nucleotide sequence ID" value="NM_001250445.3"/>
</dbReference>
<feature type="coiled-coil region" evidence="1">
    <location>
        <begin position="34"/>
        <end position="106"/>
    </location>
</feature>
<name>C6T4L7_SOYBN</name>
<evidence type="ECO:0000256" key="2">
    <source>
        <dbReference type="SAM" id="Phobius"/>
    </source>
</evidence>